<evidence type="ECO:0000313" key="3">
    <source>
        <dbReference type="Proteomes" id="UP001359485"/>
    </source>
</evidence>
<feature type="region of interest" description="Disordered" evidence="1">
    <location>
        <begin position="72"/>
        <end position="132"/>
    </location>
</feature>
<evidence type="ECO:0000313" key="2">
    <source>
        <dbReference type="EMBL" id="KAK6619112.1"/>
    </source>
</evidence>
<proteinExistence type="predicted"/>
<organism evidence="2 3">
    <name type="scientific">Polyplax serrata</name>
    <name type="common">Common mouse louse</name>
    <dbReference type="NCBI Taxonomy" id="468196"/>
    <lineage>
        <taxon>Eukaryota</taxon>
        <taxon>Metazoa</taxon>
        <taxon>Ecdysozoa</taxon>
        <taxon>Arthropoda</taxon>
        <taxon>Hexapoda</taxon>
        <taxon>Insecta</taxon>
        <taxon>Pterygota</taxon>
        <taxon>Neoptera</taxon>
        <taxon>Paraneoptera</taxon>
        <taxon>Psocodea</taxon>
        <taxon>Troctomorpha</taxon>
        <taxon>Phthiraptera</taxon>
        <taxon>Anoplura</taxon>
        <taxon>Polyplacidae</taxon>
        <taxon>Polyplax</taxon>
    </lineage>
</organism>
<sequence>MRKRFLVQRRRPDDVVANSPVYAPITPTVMKLCLFLSTLKFYCSPGLRAGDPGSATPWVFSQVANFLGPHLATHPSDNLKENVPSPSSGSSSAGSGVSPVLHLRQDTTNQRWFSPVDDIHNPTRGPNQTTRL</sequence>
<comment type="caution">
    <text evidence="2">The sequence shown here is derived from an EMBL/GenBank/DDBJ whole genome shotgun (WGS) entry which is preliminary data.</text>
</comment>
<dbReference type="Proteomes" id="UP001359485">
    <property type="component" value="Unassembled WGS sequence"/>
</dbReference>
<name>A0ABR1AGM0_POLSC</name>
<reference evidence="2 3" key="1">
    <citation type="submission" date="2023-09" db="EMBL/GenBank/DDBJ databases">
        <title>Genomes of two closely related lineages of the louse Polyplax serrata with different host specificities.</title>
        <authorList>
            <person name="Martinu J."/>
            <person name="Tarabai H."/>
            <person name="Stefka J."/>
            <person name="Hypsa V."/>
        </authorList>
    </citation>
    <scope>NUCLEOTIDE SEQUENCE [LARGE SCALE GENOMIC DNA]</scope>
    <source>
        <strain evidence="2">98ZLc_SE</strain>
    </source>
</reference>
<evidence type="ECO:0000256" key="1">
    <source>
        <dbReference type="SAM" id="MobiDB-lite"/>
    </source>
</evidence>
<protein>
    <submittedName>
        <fullName evidence="2">Uncharacterized protein</fullName>
    </submittedName>
</protein>
<feature type="compositionally biased region" description="Low complexity" evidence="1">
    <location>
        <begin position="83"/>
        <end position="100"/>
    </location>
</feature>
<gene>
    <name evidence="2" type="ORF">RUM44_003494</name>
</gene>
<keyword evidence="3" id="KW-1185">Reference proteome</keyword>
<dbReference type="EMBL" id="JAWJWF010000049">
    <property type="protein sequence ID" value="KAK6619112.1"/>
    <property type="molecule type" value="Genomic_DNA"/>
</dbReference>
<accession>A0ABR1AGM0</accession>